<keyword evidence="2" id="KW-1185">Reference proteome</keyword>
<dbReference type="Proteomes" id="UP001142648">
    <property type="component" value="Unassembled WGS sequence"/>
</dbReference>
<dbReference type="AlphaFoldDB" id="A0A9X3AA17"/>
<name>A0A9X3AA17_9SPHN</name>
<gene>
    <name evidence="1" type="ORF">N0B51_10660</name>
</gene>
<proteinExistence type="predicted"/>
<accession>A0A9X3AA17</accession>
<protein>
    <submittedName>
        <fullName evidence="1">RecX family transcriptional regulator</fullName>
    </submittedName>
</protein>
<comment type="caution">
    <text evidence="1">The sequence shown here is derived from an EMBL/GenBank/DDBJ whole genome shotgun (WGS) entry which is preliminary data.</text>
</comment>
<sequence>MSRRPARERRPPPPLTPEKLEEAALAYVARFATSAAKVEQYLARKLRERGWDGARPAEPKAIVERFVELGYIDDEAWARARGSSLLRRGYGARRVDQALGAAGIDEALRDAVRADESDLRRAAIALAQRRRLGPWGAELPDRAARERQIAAMLRAGHGFDAARAVIDAATVAEAEAWASEAEENP</sequence>
<organism evidence="1 2">
    <name type="scientific">Tsuneonella litorea</name>
    <dbReference type="NCBI Taxonomy" id="2976475"/>
    <lineage>
        <taxon>Bacteria</taxon>
        <taxon>Pseudomonadati</taxon>
        <taxon>Pseudomonadota</taxon>
        <taxon>Alphaproteobacteria</taxon>
        <taxon>Sphingomonadales</taxon>
        <taxon>Erythrobacteraceae</taxon>
        <taxon>Tsuneonella</taxon>
    </lineage>
</organism>
<evidence type="ECO:0000313" key="1">
    <source>
        <dbReference type="EMBL" id="MCT2559440.1"/>
    </source>
</evidence>
<dbReference type="RefSeq" id="WP_259962336.1">
    <property type="nucleotide sequence ID" value="NZ_JAOAMV010000005.1"/>
</dbReference>
<evidence type="ECO:0000313" key="2">
    <source>
        <dbReference type="Proteomes" id="UP001142648"/>
    </source>
</evidence>
<dbReference type="EMBL" id="JAOAMV010000005">
    <property type="protein sequence ID" value="MCT2559440.1"/>
    <property type="molecule type" value="Genomic_DNA"/>
</dbReference>
<reference evidence="1" key="1">
    <citation type="submission" date="2022-09" db="EMBL/GenBank/DDBJ databases">
        <title>The genome sequence of Tsuneonella sp. YG55.</title>
        <authorList>
            <person name="Liu Y."/>
        </authorList>
    </citation>
    <scope>NUCLEOTIDE SEQUENCE</scope>
    <source>
        <strain evidence="1">YG55</strain>
    </source>
</reference>